<dbReference type="Pfam" id="PF13450">
    <property type="entry name" value="NAD_binding_8"/>
    <property type="match status" value="1"/>
</dbReference>
<dbReference type="EMBL" id="JBHTBD010000005">
    <property type="protein sequence ID" value="MFC7295757.1"/>
    <property type="molecule type" value="Genomic_DNA"/>
</dbReference>
<gene>
    <name evidence="2" type="ORF">ACFQQA_13600</name>
</gene>
<dbReference type="PANTHER" id="PTHR16128:SF5">
    <property type="entry name" value="FAD_NAD(P)-BINDING OXIDOREDUCTASE FAMILY PROTEIN"/>
    <property type="match status" value="1"/>
</dbReference>
<proteinExistence type="predicted"/>
<dbReference type="PRINTS" id="PR00419">
    <property type="entry name" value="ADXRDTASE"/>
</dbReference>
<sequence length="345" mass="37699">MFNESIKSPVIRRIAIVGSGLAGLTAAILLKQQGHDVTVFEKSRGPGGRLAAKRIKGGSVDIGAQYFTSRNPDFLPFLTEFAGPESFAVWEGQFGFQDKETRWHAFPEELRYVGTPRMTAVSRALSAHVKVVAETRIERMTQTGNRWILKDTSGVQTGEFDQVIITAPPAQARELLAQSHLPQLATRLDDAVNRVLPCWAVAAHFEANPWPRHEGMRCDHPVLFWVANNSSKPGREPSGPGGKGVWWVLHATPEWTQNHADASPAQVEKELVAAFRDLTGTGVGVTDTVDHRWLYARCEGGDNPGYLWFPKQSIGLAGDWLSGGRVEGAFDSACSLVAACSEDNG</sequence>
<dbReference type="RefSeq" id="WP_100688734.1">
    <property type="nucleotide sequence ID" value="NZ_JBHTBD010000005.1"/>
</dbReference>
<evidence type="ECO:0000313" key="2">
    <source>
        <dbReference type="EMBL" id="MFC7295757.1"/>
    </source>
</evidence>
<evidence type="ECO:0000259" key="1">
    <source>
        <dbReference type="Pfam" id="PF01593"/>
    </source>
</evidence>
<dbReference type="PANTHER" id="PTHR16128">
    <property type="entry name" value="FAD/NAD(P)-BINDING OXIDOREDUCTASE FAMILY PROTEIN"/>
    <property type="match status" value="1"/>
</dbReference>
<reference evidence="3" key="1">
    <citation type="journal article" date="2019" name="Int. J. Syst. Evol. Microbiol.">
        <title>The Global Catalogue of Microorganisms (GCM) 10K type strain sequencing project: providing services to taxonomists for standard genome sequencing and annotation.</title>
        <authorList>
            <consortium name="The Broad Institute Genomics Platform"/>
            <consortium name="The Broad Institute Genome Sequencing Center for Infectious Disease"/>
            <person name="Wu L."/>
            <person name="Ma J."/>
        </authorList>
    </citation>
    <scope>NUCLEOTIDE SEQUENCE [LARGE SCALE GENOMIC DNA]</scope>
    <source>
        <strain evidence="3">CCUG 60559</strain>
    </source>
</reference>
<dbReference type="Proteomes" id="UP001596506">
    <property type="component" value="Unassembled WGS sequence"/>
</dbReference>
<feature type="domain" description="Amine oxidase" evidence="1">
    <location>
        <begin position="118"/>
        <end position="336"/>
    </location>
</feature>
<accession>A0ABW2IXY7</accession>
<dbReference type="InterPro" id="IPR002937">
    <property type="entry name" value="Amino_oxidase"/>
</dbReference>
<protein>
    <submittedName>
        <fullName evidence="2">NAD(P)/FAD-dependent oxidoreductase</fullName>
    </submittedName>
</protein>
<dbReference type="Gene3D" id="3.50.50.60">
    <property type="entry name" value="FAD/NAD(P)-binding domain"/>
    <property type="match status" value="1"/>
</dbReference>
<name>A0ABW2IXY7_9GAMM</name>
<dbReference type="Pfam" id="PF01593">
    <property type="entry name" value="Amino_oxidase"/>
    <property type="match status" value="1"/>
</dbReference>
<dbReference type="SUPFAM" id="SSF51905">
    <property type="entry name" value="FAD/NAD(P)-binding domain"/>
    <property type="match status" value="1"/>
</dbReference>
<keyword evidence="3" id="KW-1185">Reference proteome</keyword>
<comment type="caution">
    <text evidence="2">The sequence shown here is derived from an EMBL/GenBank/DDBJ whole genome shotgun (WGS) entry which is preliminary data.</text>
</comment>
<evidence type="ECO:0000313" key="3">
    <source>
        <dbReference type="Proteomes" id="UP001596506"/>
    </source>
</evidence>
<dbReference type="InterPro" id="IPR036188">
    <property type="entry name" value="FAD/NAD-bd_sf"/>
</dbReference>
<organism evidence="2 3">
    <name type="scientific">Marinobacter aromaticivorans</name>
    <dbReference type="NCBI Taxonomy" id="1494078"/>
    <lineage>
        <taxon>Bacteria</taxon>
        <taxon>Pseudomonadati</taxon>
        <taxon>Pseudomonadota</taxon>
        <taxon>Gammaproteobacteria</taxon>
        <taxon>Pseudomonadales</taxon>
        <taxon>Marinobacteraceae</taxon>
        <taxon>Marinobacter</taxon>
    </lineage>
</organism>
<dbReference type="Gene3D" id="3.90.660.10">
    <property type="match status" value="1"/>
</dbReference>